<dbReference type="PROSITE" id="PS50089">
    <property type="entry name" value="ZF_RING_2"/>
    <property type="match status" value="1"/>
</dbReference>
<evidence type="ECO:0000256" key="5">
    <source>
        <dbReference type="SAM" id="MobiDB-lite"/>
    </source>
</evidence>
<feature type="compositionally biased region" description="Basic and acidic residues" evidence="5">
    <location>
        <begin position="561"/>
        <end position="594"/>
    </location>
</feature>
<evidence type="ECO:0000256" key="2">
    <source>
        <dbReference type="ARBA" id="ARBA00022771"/>
    </source>
</evidence>
<evidence type="ECO:0000259" key="6">
    <source>
        <dbReference type="PROSITE" id="PS50089"/>
    </source>
</evidence>
<keyword evidence="3" id="KW-0862">Zinc</keyword>
<keyword evidence="1" id="KW-0479">Metal-binding</keyword>
<dbReference type="AlphaFoldDB" id="A0A8S1P453"/>
<evidence type="ECO:0000313" key="8">
    <source>
        <dbReference type="Proteomes" id="UP000688137"/>
    </source>
</evidence>
<evidence type="ECO:0000313" key="7">
    <source>
        <dbReference type="EMBL" id="CAD8097806.1"/>
    </source>
</evidence>
<reference evidence="7" key="1">
    <citation type="submission" date="2021-01" db="EMBL/GenBank/DDBJ databases">
        <authorList>
            <consortium name="Genoscope - CEA"/>
            <person name="William W."/>
        </authorList>
    </citation>
    <scope>NUCLEOTIDE SEQUENCE</scope>
</reference>
<dbReference type="OMA" id="DCKHQFC"/>
<dbReference type="Proteomes" id="UP000688137">
    <property type="component" value="Unassembled WGS sequence"/>
</dbReference>
<dbReference type="GO" id="GO:0008270">
    <property type="term" value="F:zinc ion binding"/>
    <property type="evidence" value="ECO:0007669"/>
    <property type="project" value="UniProtKB-KW"/>
</dbReference>
<comment type="caution">
    <text evidence="7">The sequence shown here is derived from an EMBL/GenBank/DDBJ whole genome shotgun (WGS) entry which is preliminary data.</text>
</comment>
<evidence type="ECO:0000256" key="1">
    <source>
        <dbReference type="ARBA" id="ARBA00022723"/>
    </source>
</evidence>
<feature type="domain" description="RING-type" evidence="6">
    <location>
        <begin position="261"/>
        <end position="301"/>
    </location>
</feature>
<organism evidence="7 8">
    <name type="scientific">Paramecium primaurelia</name>
    <dbReference type="NCBI Taxonomy" id="5886"/>
    <lineage>
        <taxon>Eukaryota</taxon>
        <taxon>Sar</taxon>
        <taxon>Alveolata</taxon>
        <taxon>Ciliophora</taxon>
        <taxon>Intramacronucleata</taxon>
        <taxon>Oligohymenophorea</taxon>
        <taxon>Peniculida</taxon>
        <taxon>Parameciidae</taxon>
        <taxon>Paramecium</taxon>
    </lineage>
</organism>
<feature type="region of interest" description="Disordered" evidence="5">
    <location>
        <begin position="557"/>
        <end position="594"/>
    </location>
</feature>
<proteinExistence type="predicted"/>
<dbReference type="PROSITE" id="PS00518">
    <property type="entry name" value="ZF_RING_1"/>
    <property type="match status" value="3"/>
</dbReference>
<dbReference type="InterPro" id="IPR017907">
    <property type="entry name" value="Znf_RING_CS"/>
</dbReference>
<keyword evidence="8" id="KW-1185">Reference proteome</keyword>
<protein>
    <recommendedName>
        <fullName evidence="6">RING-type domain-containing protein</fullName>
    </recommendedName>
</protein>
<dbReference type="EMBL" id="CAJJDM010000108">
    <property type="protein sequence ID" value="CAD8097806.1"/>
    <property type="molecule type" value="Genomic_DNA"/>
</dbReference>
<evidence type="ECO:0000256" key="3">
    <source>
        <dbReference type="ARBA" id="ARBA00022833"/>
    </source>
</evidence>
<sequence>MGQNKNASIICSLIHYAFNKQISRILEQFLELINTLKNQPILMEFTNLIESTKNAKNPVQKFFQNLYLIDQKNEIAGKILFDICKRKNWLDDSQISYNNIAKYFQMRISFLNCNEIYGIKFKDSIDLIVDPNQKFYYLIPELIIKNLEQISCPYCKSKNEFIQLICEHKKCYKCLLKKLDPLKCCGKLNIKQYLLNQIKNLEYLKEQNEKQKILQKYYESSNQSFGHTEQQLQQNKSVRNQLNQDNDKLKNSSVIDILYECNLCFKKVYTQLFTLQDCKHQFCYDCMYRIKLLDKDCPIQNCFKKIEQNEEVQTCQIKNNSDNKEQKIINQNLKQSIQNQSILKVTEQCSKCYKTFNYKLFEIKKCNHKICIQCLSSIEMKYESIQCLYYKCQSIFTKNEYNMYIKNLQSIQNTEPTQMQKIITNQNQSYFNCENCQNKRSEDQKYVLNCGHSVCFTCITQDVSYKTSCCYLTSLDFDYQQFRKNLIINCQGCQCPFQIKNLFQLRCKHSFCLNCCSKIYLGKPSKCLEKKCERLIIYIEDLFNFIYNKKIEQSTEITNQEDQKKNSNSKQDQEENKNEQKLEKKDNNQIKEQTKLQESNLHKFSYKQNNNDKEEEQSFQVQKSVINLKEYKIDKQKKEDINIQSIKQQEIITPKQQISSQNDEQTRQDIQNILDDSSDFENNFEEEIIIYQQIEEIKSAQEKENEFCEGNCTNCNQEFSTFNRKQLINCQSHQIGVCCILIKFKNCPQCEQILPKNFSIKQKLILPTNPVEEEYMFESTIIKPQSANNYPISLQQTYQGYSHQLQKLERQRNNQNSAIKRNVTTDTVNKRVLESQQAFDDKYKFRNEFVQLNEQALLKSSPTPYVQQSYYPYRYDRVNYGGYDHRNRLELHSRDFHLNSKITTGYSGRLG</sequence>
<keyword evidence="2 4" id="KW-0863">Zinc-finger</keyword>
<evidence type="ECO:0000256" key="4">
    <source>
        <dbReference type="PROSITE-ProRule" id="PRU00175"/>
    </source>
</evidence>
<gene>
    <name evidence="7" type="ORF">PPRIM_AZ9-3.1.T1050045</name>
</gene>
<name>A0A8S1P453_PARPR</name>
<dbReference type="SMART" id="SM00184">
    <property type="entry name" value="RING"/>
    <property type="match status" value="5"/>
</dbReference>
<accession>A0A8S1P453</accession>
<dbReference type="InterPro" id="IPR001841">
    <property type="entry name" value="Znf_RING"/>
</dbReference>